<comment type="caution">
    <text evidence="2">The sequence shown here is derived from an EMBL/GenBank/DDBJ whole genome shotgun (WGS) entry which is preliminary data.</text>
</comment>
<proteinExistence type="predicted"/>
<dbReference type="Gene3D" id="1.20.1330.10">
    <property type="entry name" value="f41 fragment of flagellin, N-terminal domain"/>
    <property type="match status" value="2"/>
</dbReference>
<protein>
    <submittedName>
        <fullName evidence="2">Flagellar hook-associated protein FlgL</fullName>
    </submittedName>
</protein>
<organism evidence="2 3">
    <name type="scientific">Clostridium oceanicum</name>
    <dbReference type="NCBI Taxonomy" id="1543"/>
    <lineage>
        <taxon>Bacteria</taxon>
        <taxon>Bacillati</taxon>
        <taxon>Bacillota</taxon>
        <taxon>Clostridia</taxon>
        <taxon>Eubacteriales</taxon>
        <taxon>Clostridiaceae</taxon>
        <taxon>Clostridium</taxon>
    </lineage>
</organism>
<dbReference type="Proteomes" id="UP001501510">
    <property type="component" value="Unassembled WGS sequence"/>
</dbReference>
<keyword evidence="3" id="KW-1185">Reference proteome</keyword>
<reference evidence="3" key="1">
    <citation type="journal article" date="2019" name="Int. J. Syst. Evol. Microbiol.">
        <title>The Global Catalogue of Microorganisms (GCM) 10K type strain sequencing project: providing services to taxonomists for standard genome sequencing and annotation.</title>
        <authorList>
            <consortium name="The Broad Institute Genomics Platform"/>
            <consortium name="The Broad Institute Genome Sequencing Center for Infectious Disease"/>
            <person name="Wu L."/>
            <person name="Ma J."/>
        </authorList>
    </citation>
    <scope>NUCLEOTIDE SEQUENCE [LARGE SCALE GENOMIC DNA]</scope>
    <source>
        <strain evidence="3">JCM 1407</strain>
    </source>
</reference>
<keyword evidence="2" id="KW-0969">Cilium</keyword>
<accession>A0ABP3V1L8</accession>
<name>A0ABP3V1L8_9CLOT</name>
<dbReference type="InterPro" id="IPR001492">
    <property type="entry name" value="Flagellin"/>
</dbReference>
<dbReference type="Pfam" id="PF00669">
    <property type="entry name" value="Flagellin_N"/>
    <property type="match status" value="1"/>
</dbReference>
<keyword evidence="2" id="KW-0966">Cell projection</keyword>
<feature type="domain" description="Flagellin N-terminal" evidence="1">
    <location>
        <begin position="4"/>
        <end position="138"/>
    </location>
</feature>
<dbReference type="PANTHER" id="PTHR42792:SF1">
    <property type="entry name" value="FLAGELLAR HOOK-ASSOCIATED PROTEIN 3"/>
    <property type="match status" value="1"/>
</dbReference>
<evidence type="ECO:0000313" key="3">
    <source>
        <dbReference type="Proteomes" id="UP001501510"/>
    </source>
</evidence>
<sequence>MRITNRMLSQSFLTDMNHNMGNLSKLQRQITTEKNFSKPSDDPAAVVRSMQLHSSINANKQYNKSITNVLNHLDTTDTALGQLGDYLTSIREKLISAGNAGYGPDERKAIKDEINEMIGGISQVLNTNVDGRYVFSGTRVTSKPVDAVRNDKGNMELIYLSRDGKSMGSIDSTTGKFALNSSYENEYKMFNANLQSEISQGVVMEYNVGARDVIEFKGKPIAASVTSNSKITLPIDMKGKDAELTVTIEGIGYTLDANSMGDMKNTDDIVNAIKSASNGTDKLEKVANVSIRDGKLTISSKKVGEDSEVEIGITGGDKDKLSHDLGIKHGDHDTGSDGSDKQYNLMGILNNIVNHLDSADKDDIKELVEGDLSGLDQISSNLLKIRAEVGAKQNRMESVKAMNEQSNFDMTEILSKEEDVNITEKLMEYSVMRAVYMASLQTSAKVLQPTLMDYLS</sequence>
<evidence type="ECO:0000259" key="1">
    <source>
        <dbReference type="Pfam" id="PF00669"/>
    </source>
</evidence>
<dbReference type="InterPro" id="IPR013384">
    <property type="entry name" value="Flagell_FlgL"/>
</dbReference>
<dbReference type="PANTHER" id="PTHR42792">
    <property type="entry name" value="FLAGELLIN"/>
    <property type="match status" value="1"/>
</dbReference>
<dbReference type="NCBIfam" id="TIGR02550">
    <property type="entry name" value="flagell_flgL"/>
    <property type="match status" value="1"/>
</dbReference>
<dbReference type="InterPro" id="IPR001029">
    <property type="entry name" value="Flagellin_N"/>
</dbReference>
<dbReference type="EMBL" id="BAAACG010000019">
    <property type="protein sequence ID" value="GAA0746557.1"/>
    <property type="molecule type" value="Genomic_DNA"/>
</dbReference>
<evidence type="ECO:0000313" key="2">
    <source>
        <dbReference type="EMBL" id="GAA0746557.1"/>
    </source>
</evidence>
<dbReference type="RefSeq" id="WP_343763651.1">
    <property type="nucleotide sequence ID" value="NZ_BAAACG010000019.1"/>
</dbReference>
<keyword evidence="2" id="KW-0282">Flagellum</keyword>
<dbReference type="SUPFAM" id="SSF64518">
    <property type="entry name" value="Phase 1 flagellin"/>
    <property type="match status" value="1"/>
</dbReference>
<gene>
    <name evidence="2" type="primary">flgL</name>
    <name evidence="2" type="ORF">GCM10008906_34330</name>
</gene>